<dbReference type="EMBL" id="KB320617">
    <property type="protein sequence ID" value="ELW67390.1"/>
    <property type="molecule type" value="Genomic_DNA"/>
</dbReference>
<organism evidence="6 7">
    <name type="scientific">Tupaia chinensis</name>
    <name type="common">Chinese tree shrew</name>
    <name type="synonym">Tupaia belangeri chinensis</name>
    <dbReference type="NCBI Taxonomy" id="246437"/>
    <lineage>
        <taxon>Eukaryota</taxon>
        <taxon>Metazoa</taxon>
        <taxon>Chordata</taxon>
        <taxon>Craniata</taxon>
        <taxon>Vertebrata</taxon>
        <taxon>Euteleostomi</taxon>
        <taxon>Mammalia</taxon>
        <taxon>Eutheria</taxon>
        <taxon>Euarchontoglires</taxon>
        <taxon>Scandentia</taxon>
        <taxon>Tupaiidae</taxon>
        <taxon>Tupaia</taxon>
    </lineage>
</organism>
<dbReference type="GO" id="GO:0006412">
    <property type="term" value="P:translation"/>
    <property type="evidence" value="ECO:0007669"/>
    <property type="project" value="InterPro"/>
</dbReference>
<dbReference type="AlphaFoldDB" id="L9KWT1"/>
<evidence type="ECO:0000313" key="6">
    <source>
        <dbReference type="EMBL" id="ELW67390.1"/>
    </source>
</evidence>
<dbReference type="Proteomes" id="UP000011518">
    <property type="component" value="Unassembled WGS sequence"/>
</dbReference>
<gene>
    <name evidence="6" type="ORF">TREES_T100014639</name>
</gene>
<dbReference type="STRING" id="246437.L9KWT1"/>
<keyword evidence="3" id="KW-0687">Ribonucleoprotein</keyword>
<dbReference type="SMART" id="SM01393">
    <property type="entry name" value="Ribosomal_L32e"/>
    <property type="match status" value="1"/>
</dbReference>
<dbReference type="PANTHER" id="PTHR23413">
    <property type="entry name" value="60S RIBOSOMAL PROTEIN L32 AND DNA-DIRECTED RNA POLYMERASE II, SUBUNIT N"/>
    <property type="match status" value="1"/>
</dbReference>
<name>L9KWT1_TUPCH</name>
<dbReference type="GO" id="GO:0003735">
    <property type="term" value="F:structural constituent of ribosome"/>
    <property type="evidence" value="ECO:0007669"/>
    <property type="project" value="InterPro"/>
</dbReference>
<accession>L9KWT1</accession>
<evidence type="ECO:0000256" key="2">
    <source>
        <dbReference type="ARBA" id="ARBA00022980"/>
    </source>
</evidence>
<comment type="similarity">
    <text evidence="1">Belongs to the eukaryotic ribosomal protein eL32 family.</text>
</comment>
<protein>
    <recommendedName>
        <fullName evidence="4">60S ribosomal protein L32</fullName>
    </recommendedName>
</protein>
<keyword evidence="7" id="KW-1185">Reference proteome</keyword>
<reference evidence="7" key="1">
    <citation type="submission" date="2012-07" db="EMBL/GenBank/DDBJ databases">
        <title>Genome of the Chinese tree shrew, a rising model animal genetically related to primates.</title>
        <authorList>
            <person name="Zhang G."/>
            <person name="Fan Y."/>
            <person name="Yao Y."/>
            <person name="Huang Z."/>
        </authorList>
    </citation>
    <scope>NUCLEOTIDE SEQUENCE [LARGE SCALE GENOMIC DNA]</scope>
</reference>
<evidence type="ECO:0000256" key="4">
    <source>
        <dbReference type="ARBA" id="ARBA00035335"/>
    </source>
</evidence>
<dbReference type="InterPro" id="IPR036351">
    <property type="entry name" value="Ribosomal_eL32_sf"/>
</dbReference>
<dbReference type="InterPro" id="IPR001515">
    <property type="entry name" value="Ribosomal_eL32"/>
</dbReference>
<evidence type="ECO:0000313" key="7">
    <source>
        <dbReference type="Proteomes" id="UP000011518"/>
    </source>
</evidence>
<evidence type="ECO:0000256" key="3">
    <source>
        <dbReference type="ARBA" id="ARBA00023274"/>
    </source>
</evidence>
<dbReference type="PANTHER" id="PTHR23413:SF1">
    <property type="entry name" value="RIBOSOMAL PROTEIN L32"/>
    <property type="match status" value="1"/>
</dbReference>
<dbReference type="Pfam" id="PF01655">
    <property type="entry name" value="Ribosomal_L32e"/>
    <property type="match status" value="1"/>
</dbReference>
<sequence>MPPPPSPGWLSVCRTGPTLSSVQNADPGPAAPALGSTPTASPPRHQLKAKLHRGPRPLHGSAATLPSRRGPSSHCRPQGTAPHSNKNPASTRCSGPRYLRRWWPSPTRHHGCPQAPCETKVVKTKTEKFIQHQSDRYVKIKHSWWKPRGTDNRVWMEETQGPDLDAQHRLRQQQENEAHAAQRLPAVPGPHAKELEVLLMCGGSYCAEVGHVSSKSHKAIVERAAPLAIGVTTPDARLRSEENEETACVHILFVSK</sequence>
<proteinExistence type="inferred from homology"/>
<evidence type="ECO:0000256" key="1">
    <source>
        <dbReference type="ARBA" id="ARBA00008431"/>
    </source>
</evidence>
<dbReference type="GO" id="GO:0022625">
    <property type="term" value="C:cytosolic large ribosomal subunit"/>
    <property type="evidence" value="ECO:0007669"/>
    <property type="project" value="TreeGrafter"/>
</dbReference>
<dbReference type="SUPFAM" id="SSF52042">
    <property type="entry name" value="Ribosomal protein L32e"/>
    <property type="match status" value="1"/>
</dbReference>
<feature type="compositionally biased region" description="Basic residues" evidence="5">
    <location>
        <begin position="45"/>
        <end position="56"/>
    </location>
</feature>
<feature type="region of interest" description="Disordered" evidence="5">
    <location>
        <begin position="1"/>
        <end position="93"/>
    </location>
</feature>
<dbReference type="InParanoid" id="L9KWT1"/>
<evidence type="ECO:0000256" key="5">
    <source>
        <dbReference type="SAM" id="MobiDB-lite"/>
    </source>
</evidence>
<feature type="compositionally biased region" description="Polar residues" evidence="5">
    <location>
        <begin position="81"/>
        <end position="93"/>
    </location>
</feature>
<keyword evidence="2 6" id="KW-0689">Ribosomal protein</keyword>
<reference evidence="7" key="2">
    <citation type="journal article" date="2013" name="Nat. Commun.">
        <title>Genome of the Chinese tree shrew.</title>
        <authorList>
            <person name="Fan Y."/>
            <person name="Huang Z.Y."/>
            <person name="Cao C.C."/>
            <person name="Chen C.S."/>
            <person name="Chen Y.X."/>
            <person name="Fan D.D."/>
            <person name="He J."/>
            <person name="Hou H.L."/>
            <person name="Hu L."/>
            <person name="Hu X.T."/>
            <person name="Jiang X.T."/>
            <person name="Lai R."/>
            <person name="Lang Y.S."/>
            <person name="Liang B."/>
            <person name="Liao S.G."/>
            <person name="Mu D."/>
            <person name="Ma Y.Y."/>
            <person name="Niu Y.Y."/>
            <person name="Sun X.Q."/>
            <person name="Xia J.Q."/>
            <person name="Xiao J."/>
            <person name="Xiong Z.Q."/>
            <person name="Xu L."/>
            <person name="Yang L."/>
            <person name="Zhang Y."/>
            <person name="Zhao W."/>
            <person name="Zhao X.D."/>
            <person name="Zheng Y.T."/>
            <person name="Zhou J.M."/>
            <person name="Zhu Y.B."/>
            <person name="Zhang G.J."/>
            <person name="Wang J."/>
            <person name="Yao Y.G."/>
        </authorList>
    </citation>
    <scope>NUCLEOTIDE SEQUENCE [LARGE SCALE GENOMIC DNA]</scope>
</reference>